<feature type="compositionally biased region" description="Basic residues" evidence="1">
    <location>
        <begin position="273"/>
        <end position="291"/>
    </location>
</feature>
<feature type="region of interest" description="Disordered" evidence="1">
    <location>
        <begin position="161"/>
        <end position="186"/>
    </location>
</feature>
<feature type="region of interest" description="Disordered" evidence="1">
    <location>
        <begin position="101"/>
        <end position="123"/>
    </location>
</feature>
<dbReference type="EMBL" id="SRLO01000047">
    <property type="protein sequence ID" value="TNN81369.1"/>
    <property type="molecule type" value="Genomic_DNA"/>
</dbReference>
<reference evidence="2 3" key="1">
    <citation type="submission" date="2019-03" db="EMBL/GenBank/DDBJ databases">
        <title>First draft genome of Liparis tanakae, snailfish: a comprehensive survey of snailfish specific genes.</title>
        <authorList>
            <person name="Kim W."/>
            <person name="Song I."/>
            <person name="Jeong J.-H."/>
            <person name="Kim D."/>
            <person name="Kim S."/>
            <person name="Ryu S."/>
            <person name="Song J.Y."/>
            <person name="Lee S.K."/>
        </authorList>
    </citation>
    <scope>NUCLEOTIDE SEQUENCE [LARGE SCALE GENOMIC DNA]</scope>
    <source>
        <tissue evidence="2">Muscle</tissue>
    </source>
</reference>
<feature type="compositionally biased region" description="Basic and acidic residues" evidence="1">
    <location>
        <begin position="176"/>
        <end position="186"/>
    </location>
</feature>
<organism evidence="2 3">
    <name type="scientific">Liparis tanakae</name>
    <name type="common">Tanaka's snailfish</name>
    <dbReference type="NCBI Taxonomy" id="230148"/>
    <lineage>
        <taxon>Eukaryota</taxon>
        <taxon>Metazoa</taxon>
        <taxon>Chordata</taxon>
        <taxon>Craniata</taxon>
        <taxon>Vertebrata</taxon>
        <taxon>Euteleostomi</taxon>
        <taxon>Actinopterygii</taxon>
        <taxon>Neopterygii</taxon>
        <taxon>Teleostei</taxon>
        <taxon>Neoteleostei</taxon>
        <taxon>Acanthomorphata</taxon>
        <taxon>Eupercaria</taxon>
        <taxon>Perciformes</taxon>
        <taxon>Cottioidei</taxon>
        <taxon>Cottales</taxon>
        <taxon>Liparidae</taxon>
        <taxon>Liparis</taxon>
    </lineage>
</organism>
<keyword evidence="3" id="KW-1185">Reference proteome</keyword>
<gene>
    <name evidence="2" type="ORF">EYF80_008425</name>
</gene>
<proteinExistence type="predicted"/>
<dbReference type="Proteomes" id="UP000314294">
    <property type="component" value="Unassembled WGS sequence"/>
</dbReference>
<protein>
    <submittedName>
        <fullName evidence="2">Uncharacterized protein</fullName>
    </submittedName>
</protein>
<comment type="caution">
    <text evidence="2">The sequence shown here is derived from an EMBL/GenBank/DDBJ whole genome shotgun (WGS) entry which is preliminary data.</text>
</comment>
<dbReference type="AlphaFoldDB" id="A0A4Z2ITN5"/>
<evidence type="ECO:0000313" key="2">
    <source>
        <dbReference type="EMBL" id="TNN81369.1"/>
    </source>
</evidence>
<name>A0A4Z2ITN5_9TELE</name>
<sequence length="291" mass="32951">MEKRSWPLRALDVLRQEGIKLNKACTVHQARLSLCIYLLRIAQPGISQNKGKTRGLQNVEADGLVVLGQEQVDRNGLVCHRSQNSTVTRSILNCIASPSSIKEGSAPVSRKGPSGRRRSAWRRGLRKEEDGEVAWLISTFLFTVESPDFYRAVVSEATPLQSESPPDVHAVFSPQDKNRGRGTRREGRVQWKWKQLQEIGNRGCSLTATGSWFLQNYSENLVNYLLSTKQLNNKVNHWLVNMVQPSAAKQTDHFPRSIKSSRKLSSRLEKHKSSSLRTKTRASTFRQRKAF</sequence>
<feature type="region of interest" description="Disordered" evidence="1">
    <location>
        <begin position="249"/>
        <end position="291"/>
    </location>
</feature>
<feature type="compositionally biased region" description="Basic residues" evidence="1">
    <location>
        <begin position="113"/>
        <end position="123"/>
    </location>
</feature>
<accession>A0A4Z2ITN5</accession>
<evidence type="ECO:0000313" key="3">
    <source>
        <dbReference type="Proteomes" id="UP000314294"/>
    </source>
</evidence>
<evidence type="ECO:0000256" key="1">
    <source>
        <dbReference type="SAM" id="MobiDB-lite"/>
    </source>
</evidence>